<protein>
    <submittedName>
        <fullName evidence="1">Uncharacterized protein</fullName>
    </submittedName>
</protein>
<evidence type="ECO:0000313" key="2">
    <source>
        <dbReference type="Proteomes" id="UP001596180"/>
    </source>
</evidence>
<name>A0ABW1DUC1_9ACTN</name>
<sequence length="114" mass="12900">MTAQTPAEQALARSYTTGDGSVRFDVADLSVDRLPGGHALLAYRLRVERPGLPDEHWAVTLPWEDRSFADVLDSPAPDPERLRQLVHLVRALLEEWWDTKGHNRRSAKLGHRLP</sequence>
<dbReference type="RefSeq" id="WP_381357496.1">
    <property type="nucleotide sequence ID" value="NZ_JBHSOA010000004.1"/>
</dbReference>
<organism evidence="1 2">
    <name type="scientific">Streptomyces chlorus</name>
    <dbReference type="NCBI Taxonomy" id="887452"/>
    <lineage>
        <taxon>Bacteria</taxon>
        <taxon>Bacillati</taxon>
        <taxon>Actinomycetota</taxon>
        <taxon>Actinomycetes</taxon>
        <taxon>Kitasatosporales</taxon>
        <taxon>Streptomycetaceae</taxon>
        <taxon>Streptomyces</taxon>
    </lineage>
</organism>
<keyword evidence="2" id="KW-1185">Reference proteome</keyword>
<reference evidence="2" key="1">
    <citation type="journal article" date="2019" name="Int. J. Syst. Evol. Microbiol.">
        <title>The Global Catalogue of Microorganisms (GCM) 10K type strain sequencing project: providing services to taxonomists for standard genome sequencing and annotation.</title>
        <authorList>
            <consortium name="The Broad Institute Genomics Platform"/>
            <consortium name="The Broad Institute Genome Sequencing Center for Infectious Disease"/>
            <person name="Wu L."/>
            <person name="Ma J."/>
        </authorList>
    </citation>
    <scope>NUCLEOTIDE SEQUENCE [LARGE SCALE GENOMIC DNA]</scope>
    <source>
        <strain evidence="2">JCM 10411</strain>
    </source>
</reference>
<dbReference type="EMBL" id="JBHSOA010000004">
    <property type="protein sequence ID" value="MFC5850724.1"/>
    <property type="molecule type" value="Genomic_DNA"/>
</dbReference>
<dbReference type="Proteomes" id="UP001596180">
    <property type="component" value="Unassembled WGS sequence"/>
</dbReference>
<comment type="caution">
    <text evidence="1">The sequence shown here is derived from an EMBL/GenBank/DDBJ whole genome shotgun (WGS) entry which is preliminary data.</text>
</comment>
<gene>
    <name evidence="1" type="ORF">ACFPZI_02405</name>
</gene>
<evidence type="ECO:0000313" key="1">
    <source>
        <dbReference type="EMBL" id="MFC5850724.1"/>
    </source>
</evidence>
<proteinExistence type="predicted"/>
<accession>A0ABW1DUC1</accession>